<sequence length="73" mass="7933">MPTISADILGLKVFPQATGFGDIFRIDDPPALAKAVVEAVKNRETIMGKKSNVAVVLDKGKILGTWRKILIQQ</sequence>
<accession>A0A7X9IIK9</accession>
<comment type="caution">
    <text evidence="1">The sequence shown here is derived from an EMBL/GenBank/DDBJ whole genome shotgun (WGS) entry which is preliminary data.</text>
</comment>
<organism evidence="1 2">
    <name type="scientific">SAR324 cluster bacterium</name>
    <dbReference type="NCBI Taxonomy" id="2024889"/>
    <lineage>
        <taxon>Bacteria</taxon>
        <taxon>Deltaproteobacteria</taxon>
        <taxon>SAR324 cluster</taxon>
    </lineage>
</organism>
<evidence type="ECO:0000313" key="1">
    <source>
        <dbReference type="EMBL" id="NMC62158.1"/>
    </source>
</evidence>
<reference evidence="1 2" key="1">
    <citation type="journal article" date="2020" name="Biotechnol. Biofuels">
        <title>New insights from the biogas microbiome by comprehensive genome-resolved metagenomics of nearly 1600 species originating from multiple anaerobic digesters.</title>
        <authorList>
            <person name="Campanaro S."/>
            <person name="Treu L."/>
            <person name="Rodriguez-R L.M."/>
            <person name="Kovalovszki A."/>
            <person name="Ziels R.M."/>
            <person name="Maus I."/>
            <person name="Zhu X."/>
            <person name="Kougias P.G."/>
            <person name="Basile A."/>
            <person name="Luo G."/>
            <person name="Schluter A."/>
            <person name="Konstantinidis K.T."/>
            <person name="Angelidaki I."/>
        </authorList>
    </citation>
    <scope>NUCLEOTIDE SEQUENCE [LARGE SCALE GENOMIC DNA]</scope>
    <source>
        <strain evidence="1">AS27yjCOA_65</strain>
    </source>
</reference>
<gene>
    <name evidence="1" type="ORF">GYA55_03225</name>
</gene>
<dbReference type="Proteomes" id="UP000524246">
    <property type="component" value="Unassembled WGS sequence"/>
</dbReference>
<proteinExistence type="predicted"/>
<protein>
    <submittedName>
        <fullName evidence="1">Uncharacterized protein</fullName>
    </submittedName>
</protein>
<name>A0A7X9IIK9_9DELT</name>
<dbReference type="EMBL" id="JAAZON010000125">
    <property type="protein sequence ID" value="NMC62158.1"/>
    <property type="molecule type" value="Genomic_DNA"/>
</dbReference>
<dbReference type="AlphaFoldDB" id="A0A7X9IIK9"/>
<evidence type="ECO:0000313" key="2">
    <source>
        <dbReference type="Proteomes" id="UP000524246"/>
    </source>
</evidence>